<dbReference type="PANTHER" id="PTHR16770:SF3">
    <property type="entry name" value="PROTEIN RIPPLY2"/>
    <property type="match status" value="1"/>
</dbReference>
<accession>A0AAV3AN77</accession>
<comment type="caution">
    <text evidence="6">The sequence shown here is derived from an EMBL/GenBank/DDBJ whole genome shotgun (WGS) entry which is preliminary data.</text>
</comment>
<dbReference type="InterPro" id="IPR028127">
    <property type="entry name" value="Ripply_fam"/>
</dbReference>
<evidence type="ECO:0000256" key="2">
    <source>
        <dbReference type="ARBA" id="ARBA00006944"/>
    </source>
</evidence>
<gene>
    <name evidence="6" type="ORF">GDO54_010719</name>
</gene>
<name>A0AAV3AN77_PYXAD</name>
<organism evidence="6 7">
    <name type="scientific">Pyxicephalus adspersus</name>
    <name type="common">African bullfrog</name>
    <dbReference type="NCBI Taxonomy" id="30357"/>
    <lineage>
        <taxon>Eukaryota</taxon>
        <taxon>Metazoa</taxon>
        <taxon>Chordata</taxon>
        <taxon>Craniata</taxon>
        <taxon>Vertebrata</taxon>
        <taxon>Euteleostomi</taxon>
        <taxon>Amphibia</taxon>
        <taxon>Batrachia</taxon>
        <taxon>Anura</taxon>
        <taxon>Neobatrachia</taxon>
        <taxon>Ranoidea</taxon>
        <taxon>Pyxicephalidae</taxon>
        <taxon>Pyxicephalinae</taxon>
        <taxon>Pyxicephalus</taxon>
    </lineage>
</organism>
<feature type="compositionally biased region" description="Basic and acidic residues" evidence="5">
    <location>
        <begin position="1"/>
        <end position="10"/>
    </location>
</feature>
<dbReference type="GO" id="GO:0000122">
    <property type="term" value="P:negative regulation of transcription by RNA polymerase II"/>
    <property type="evidence" value="ECO:0007669"/>
    <property type="project" value="TreeGrafter"/>
</dbReference>
<evidence type="ECO:0000256" key="4">
    <source>
        <dbReference type="ARBA" id="ARBA00023242"/>
    </source>
</evidence>
<comment type="subcellular location">
    <subcellularLocation>
        <location evidence="1">Nucleus</location>
    </subcellularLocation>
</comment>
<keyword evidence="7" id="KW-1185">Reference proteome</keyword>
<evidence type="ECO:0000256" key="3">
    <source>
        <dbReference type="ARBA" id="ARBA00022473"/>
    </source>
</evidence>
<feature type="region of interest" description="Disordered" evidence="5">
    <location>
        <begin position="1"/>
        <end position="20"/>
    </location>
</feature>
<evidence type="ECO:0000313" key="6">
    <source>
        <dbReference type="EMBL" id="DBA26465.1"/>
    </source>
</evidence>
<evidence type="ECO:0008006" key="8">
    <source>
        <dbReference type="Google" id="ProtNLM"/>
    </source>
</evidence>
<evidence type="ECO:0000256" key="1">
    <source>
        <dbReference type="ARBA" id="ARBA00004123"/>
    </source>
</evidence>
<reference evidence="6" key="1">
    <citation type="thesis" date="2020" institute="ProQuest LLC" country="789 East Eisenhower Parkway, Ann Arbor, MI, USA">
        <title>Comparative Genomics and Chromosome Evolution.</title>
        <authorList>
            <person name="Mudd A.B."/>
        </authorList>
    </citation>
    <scope>NUCLEOTIDE SEQUENCE</scope>
    <source>
        <strain evidence="6">1538</strain>
        <tissue evidence="6">Blood</tissue>
    </source>
</reference>
<dbReference type="GO" id="GO:0005634">
    <property type="term" value="C:nucleus"/>
    <property type="evidence" value="ECO:0007669"/>
    <property type="project" value="UniProtKB-SubCell"/>
</dbReference>
<sequence length="117" mass="13558">MEFHQAEQRRAGNPSDSSRCGMIWRPWFNTPVTSMIQQQTSNNMHQLHVSNRGANNDKAKLPDFQHPVKIFWPKSKCFDFLYQDAEMLLMNFPVQATISLYEESDSSASEDEDITDD</sequence>
<dbReference type="Proteomes" id="UP001181693">
    <property type="component" value="Unassembled WGS sequence"/>
</dbReference>
<protein>
    <recommendedName>
        <fullName evidence="8">Protein ripply2</fullName>
    </recommendedName>
</protein>
<dbReference type="Pfam" id="PF14998">
    <property type="entry name" value="Ripply"/>
    <property type="match status" value="1"/>
</dbReference>
<keyword evidence="3" id="KW-0217">Developmental protein</keyword>
<keyword evidence="4" id="KW-0539">Nucleus</keyword>
<dbReference type="GO" id="GO:0009880">
    <property type="term" value="P:embryonic pattern specification"/>
    <property type="evidence" value="ECO:0007669"/>
    <property type="project" value="TreeGrafter"/>
</dbReference>
<dbReference type="EMBL" id="DYDO01000004">
    <property type="protein sequence ID" value="DBA26465.1"/>
    <property type="molecule type" value="Genomic_DNA"/>
</dbReference>
<evidence type="ECO:0000256" key="5">
    <source>
        <dbReference type="SAM" id="MobiDB-lite"/>
    </source>
</evidence>
<comment type="similarity">
    <text evidence="2">Belongs to the ripply family.</text>
</comment>
<dbReference type="AlphaFoldDB" id="A0AAV3AN77"/>
<evidence type="ECO:0000313" key="7">
    <source>
        <dbReference type="Proteomes" id="UP001181693"/>
    </source>
</evidence>
<proteinExistence type="inferred from homology"/>
<dbReference type="PANTHER" id="PTHR16770">
    <property type="entry name" value="PROTEIN RIPPLY-LIKE"/>
    <property type="match status" value="1"/>
</dbReference>